<sequence>MELGEVLRRRRMTREFDPDRPVPPEVLARVLDRARRGPSAGFSQGTDLLVLTRPADRDRWWAATVPGRADPGFVPDRWLRGVSSAPCLVVLLSSPEAYLDRYAEPDKGRTDRDAATWPVPWWDVDTGMAALLALLTAVDEGLGALLLGVPGDRWDAVRAAFGIPPDRRLLGVVALGYAVARPPGGSARRPRRPLSEVVHDGRFGVPWDGPAAR</sequence>
<comment type="caution">
    <text evidence="4">The sequence shown here is derived from an EMBL/GenBank/DDBJ whole genome shotgun (WGS) entry which is preliminary data.</text>
</comment>
<dbReference type="EMBL" id="JBHMAX010000022">
    <property type="protein sequence ID" value="MFB9732746.1"/>
    <property type="molecule type" value="Genomic_DNA"/>
</dbReference>
<proteinExistence type="inferred from homology"/>
<dbReference type="Pfam" id="PF00881">
    <property type="entry name" value="Nitroreductase"/>
    <property type="match status" value="1"/>
</dbReference>
<dbReference type="RefSeq" id="WP_141338891.1">
    <property type="nucleotide sequence ID" value="NZ_JBHMAX010000022.1"/>
</dbReference>
<evidence type="ECO:0000313" key="4">
    <source>
        <dbReference type="EMBL" id="MFB9732746.1"/>
    </source>
</evidence>
<dbReference type="PANTHER" id="PTHR43673:SF10">
    <property type="entry name" value="NADH DEHYDROGENASE_NAD(P)H NITROREDUCTASE XCC3605-RELATED"/>
    <property type="match status" value="1"/>
</dbReference>
<dbReference type="InterPro" id="IPR029479">
    <property type="entry name" value="Nitroreductase"/>
</dbReference>
<dbReference type="InterPro" id="IPR000415">
    <property type="entry name" value="Nitroreductase-like"/>
</dbReference>
<accession>A0ABV5V4M8</accession>
<keyword evidence="2" id="KW-0560">Oxidoreductase</keyword>
<dbReference type="SUPFAM" id="SSF55469">
    <property type="entry name" value="FMN-dependent nitroreductase-like"/>
    <property type="match status" value="1"/>
</dbReference>
<comment type="similarity">
    <text evidence="1">Belongs to the nitroreductase family.</text>
</comment>
<keyword evidence="5" id="KW-1185">Reference proteome</keyword>
<evidence type="ECO:0000259" key="3">
    <source>
        <dbReference type="Pfam" id="PF00881"/>
    </source>
</evidence>
<dbReference type="PANTHER" id="PTHR43673">
    <property type="entry name" value="NAD(P)H NITROREDUCTASE YDGI-RELATED"/>
    <property type="match status" value="1"/>
</dbReference>
<protein>
    <submittedName>
        <fullName evidence="4">Nitroreductase family protein</fullName>
    </submittedName>
</protein>
<reference evidence="4 5" key="1">
    <citation type="submission" date="2024-09" db="EMBL/GenBank/DDBJ databases">
        <authorList>
            <person name="Sun Q."/>
            <person name="Mori K."/>
        </authorList>
    </citation>
    <scope>NUCLEOTIDE SEQUENCE [LARGE SCALE GENOMIC DNA]</scope>
    <source>
        <strain evidence="4 5">JCM 12763</strain>
    </source>
</reference>
<gene>
    <name evidence="4" type="ORF">ACFFN0_11905</name>
</gene>
<dbReference type="Gene3D" id="3.40.109.10">
    <property type="entry name" value="NADH Oxidase"/>
    <property type="match status" value="1"/>
</dbReference>
<evidence type="ECO:0000256" key="2">
    <source>
        <dbReference type="ARBA" id="ARBA00023002"/>
    </source>
</evidence>
<name>A0ABV5V4M8_9MICO</name>
<dbReference type="Proteomes" id="UP001589613">
    <property type="component" value="Unassembled WGS sequence"/>
</dbReference>
<organism evidence="4 5">
    <name type="scientific">Ornithinimicrobium kibberense</name>
    <dbReference type="NCBI Taxonomy" id="282060"/>
    <lineage>
        <taxon>Bacteria</taxon>
        <taxon>Bacillati</taxon>
        <taxon>Actinomycetota</taxon>
        <taxon>Actinomycetes</taxon>
        <taxon>Micrococcales</taxon>
        <taxon>Ornithinimicrobiaceae</taxon>
        <taxon>Ornithinimicrobium</taxon>
    </lineage>
</organism>
<feature type="domain" description="Nitroreductase" evidence="3">
    <location>
        <begin position="7"/>
        <end position="177"/>
    </location>
</feature>
<evidence type="ECO:0000256" key="1">
    <source>
        <dbReference type="ARBA" id="ARBA00007118"/>
    </source>
</evidence>
<dbReference type="CDD" id="cd02062">
    <property type="entry name" value="Nitro_FMN_reductase"/>
    <property type="match status" value="1"/>
</dbReference>
<evidence type="ECO:0000313" key="5">
    <source>
        <dbReference type="Proteomes" id="UP001589613"/>
    </source>
</evidence>